<evidence type="ECO:0000313" key="11">
    <source>
        <dbReference type="Proteomes" id="UP000054709"/>
    </source>
</evidence>
<sequence>MKWFYNLRTAVKLISAFVLVSVILCFVGFYGISNLSKMNESIEDMYNNRLTPIAYLGEANELFLTNRINIRDINTMAKTEVEKKEYRDKIHKNVQSIEDIMNKYSKTKLREEELKKMKTYPEIWQSYITSVDHAIEVDKKNISNEEYTNYLLTGDLQLATTEVTDFLQGLIDINMKQAQGSSDSANKLYQSSRLITFSVTIIALLISVGFGYLISQIIARPLNQVMRLLGKVANGDLSETSNLNSKDEIGKLANSVNEMVLNLRRTVGGILSSAESVSAAAQQISASTEEVASSSMSQATAAQTMNELFRELSEAINSVAQSAEHASELSDQTMRIAQDGGTVVTDSIQGMTLLNNQMSRLEEGSDKIGEIIAVIDDIAKQTNLLSLNAAIEAARAGEQGRGFAVVADEVRKLAERSSEATKQVTNIIKEMQKNTHQSVNAVVEGVAFSQKNGEAFDHILSMVNDTAHKVTEIAAASEEQAAQSSEVLYSIESISAATEEMAASSSETATTANALAQLAEELNALVSIFKVK</sequence>
<dbReference type="Proteomes" id="UP000054709">
    <property type="component" value="Unassembled WGS sequence"/>
</dbReference>
<evidence type="ECO:0000256" key="1">
    <source>
        <dbReference type="ARBA" id="ARBA00004236"/>
    </source>
</evidence>
<dbReference type="Pfam" id="PF12729">
    <property type="entry name" value="4HB_MCP_1"/>
    <property type="match status" value="1"/>
</dbReference>
<gene>
    <name evidence="10" type="ORF">UQ64_09600</name>
</gene>
<dbReference type="PROSITE" id="PS50885">
    <property type="entry name" value="HAMP"/>
    <property type="match status" value="1"/>
</dbReference>
<keyword evidence="11" id="KW-1185">Reference proteome</keyword>
<dbReference type="FunFam" id="1.10.287.950:FF:000001">
    <property type="entry name" value="Methyl-accepting chemotaxis sensory transducer"/>
    <property type="match status" value="1"/>
</dbReference>
<dbReference type="RefSeq" id="WP_060622635.1">
    <property type="nucleotide sequence ID" value="NZ_LCZJ02000018.1"/>
</dbReference>
<dbReference type="SUPFAM" id="SSF58104">
    <property type="entry name" value="Methyl-accepting chemotaxis protein (MCP) signaling domain"/>
    <property type="match status" value="1"/>
</dbReference>
<proteinExistence type="inferred from homology"/>
<comment type="caution">
    <text evidence="10">The sequence shown here is derived from an EMBL/GenBank/DDBJ whole genome shotgun (WGS) entry which is preliminary data.</text>
</comment>
<dbReference type="GO" id="GO:0006935">
    <property type="term" value="P:chemotaxis"/>
    <property type="evidence" value="ECO:0007669"/>
    <property type="project" value="UniProtKB-ARBA"/>
</dbReference>
<feature type="transmembrane region" description="Helical" evidence="7">
    <location>
        <begin position="194"/>
        <end position="214"/>
    </location>
</feature>
<dbReference type="GO" id="GO:0007165">
    <property type="term" value="P:signal transduction"/>
    <property type="evidence" value="ECO:0007669"/>
    <property type="project" value="UniProtKB-KW"/>
</dbReference>
<keyword evidence="2" id="KW-1003">Cell membrane</keyword>
<dbReference type="Pfam" id="PF00672">
    <property type="entry name" value="HAMP"/>
    <property type="match status" value="1"/>
</dbReference>
<evidence type="ECO:0000256" key="4">
    <source>
        <dbReference type="ARBA" id="ARBA00023224"/>
    </source>
</evidence>
<organism evidence="10 11">
    <name type="scientific">Paenibacillus etheri</name>
    <dbReference type="NCBI Taxonomy" id="1306852"/>
    <lineage>
        <taxon>Bacteria</taxon>
        <taxon>Bacillati</taxon>
        <taxon>Bacillota</taxon>
        <taxon>Bacilli</taxon>
        <taxon>Bacillales</taxon>
        <taxon>Paenibacillaceae</taxon>
        <taxon>Paenibacillus</taxon>
    </lineage>
</organism>
<protein>
    <submittedName>
        <fullName evidence="10">Chemotaxis protein</fullName>
    </submittedName>
</protein>
<evidence type="ECO:0000256" key="7">
    <source>
        <dbReference type="SAM" id="Phobius"/>
    </source>
</evidence>
<dbReference type="Pfam" id="PF00015">
    <property type="entry name" value="MCPsignal"/>
    <property type="match status" value="1"/>
</dbReference>
<dbReference type="Gene3D" id="1.10.287.950">
    <property type="entry name" value="Methyl-accepting chemotaxis protein"/>
    <property type="match status" value="1"/>
</dbReference>
<keyword evidence="7" id="KW-1133">Transmembrane helix</keyword>
<comment type="similarity">
    <text evidence="5">Belongs to the methyl-accepting chemotaxis (MCP) protein family.</text>
</comment>
<evidence type="ECO:0000256" key="3">
    <source>
        <dbReference type="ARBA" id="ARBA00023136"/>
    </source>
</evidence>
<dbReference type="InterPro" id="IPR003660">
    <property type="entry name" value="HAMP_dom"/>
</dbReference>
<accession>A0A0W1B0I3</accession>
<keyword evidence="4 6" id="KW-0807">Transducer</keyword>
<evidence type="ECO:0000256" key="6">
    <source>
        <dbReference type="PROSITE-ProRule" id="PRU00284"/>
    </source>
</evidence>
<dbReference type="InterPro" id="IPR004089">
    <property type="entry name" value="MCPsignal_dom"/>
</dbReference>
<evidence type="ECO:0000313" key="10">
    <source>
        <dbReference type="EMBL" id="KTD87090.1"/>
    </source>
</evidence>
<dbReference type="PROSITE" id="PS50111">
    <property type="entry name" value="CHEMOTAXIS_TRANSDUC_2"/>
    <property type="match status" value="1"/>
</dbReference>
<dbReference type="SMART" id="SM00304">
    <property type="entry name" value="HAMP"/>
    <property type="match status" value="1"/>
</dbReference>
<feature type="domain" description="HAMP" evidence="9">
    <location>
        <begin position="216"/>
        <end position="268"/>
    </location>
</feature>
<dbReference type="CDD" id="cd06225">
    <property type="entry name" value="HAMP"/>
    <property type="match status" value="1"/>
</dbReference>
<evidence type="ECO:0000256" key="2">
    <source>
        <dbReference type="ARBA" id="ARBA00022475"/>
    </source>
</evidence>
<dbReference type="PANTHER" id="PTHR32089">
    <property type="entry name" value="METHYL-ACCEPTING CHEMOTAXIS PROTEIN MCPB"/>
    <property type="match status" value="1"/>
</dbReference>
<feature type="transmembrane region" description="Helical" evidence="7">
    <location>
        <begin position="13"/>
        <end position="32"/>
    </location>
</feature>
<dbReference type="GO" id="GO:0005886">
    <property type="term" value="C:plasma membrane"/>
    <property type="evidence" value="ECO:0007669"/>
    <property type="project" value="UniProtKB-SubCell"/>
</dbReference>
<keyword evidence="7" id="KW-0812">Transmembrane</keyword>
<evidence type="ECO:0000259" key="9">
    <source>
        <dbReference type="PROSITE" id="PS50885"/>
    </source>
</evidence>
<name>A0A0W1B0I3_9BACL</name>
<dbReference type="CDD" id="cd11386">
    <property type="entry name" value="MCP_signal"/>
    <property type="match status" value="1"/>
</dbReference>
<dbReference type="EMBL" id="LCZJ02000018">
    <property type="protein sequence ID" value="KTD87090.1"/>
    <property type="molecule type" value="Genomic_DNA"/>
</dbReference>
<comment type="subcellular location">
    <subcellularLocation>
        <location evidence="1">Cell membrane</location>
    </subcellularLocation>
</comment>
<dbReference type="AlphaFoldDB" id="A0A0W1B0I3"/>
<dbReference type="SMART" id="SM00283">
    <property type="entry name" value="MA"/>
    <property type="match status" value="1"/>
</dbReference>
<evidence type="ECO:0000256" key="5">
    <source>
        <dbReference type="ARBA" id="ARBA00029447"/>
    </source>
</evidence>
<dbReference type="PANTHER" id="PTHR32089:SF112">
    <property type="entry name" value="LYSOZYME-LIKE PROTEIN-RELATED"/>
    <property type="match status" value="1"/>
</dbReference>
<reference evidence="10 11" key="1">
    <citation type="journal article" date="2015" name="Int. Biodeterior. Biodegradation">
        <title>Physiological and genetic screening methods for the isolation of methyl tert-butyl ether-degrading bacteria for bioremediation purposes.</title>
        <authorList>
            <person name="Guisado I.M."/>
            <person name="Purswani J."/>
            <person name="Gonzalez Lopez J."/>
            <person name="Pozo C."/>
        </authorList>
    </citation>
    <scope>NUCLEOTIDE SEQUENCE [LARGE SCALE GENOMIC DNA]</scope>
    <source>
        <strain evidence="10 11">SH7</strain>
    </source>
</reference>
<dbReference type="InterPro" id="IPR024478">
    <property type="entry name" value="HlyB_4HB_MCP"/>
</dbReference>
<keyword evidence="3 7" id="KW-0472">Membrane</keyword>
<evidence type="ECO:0000259" key="8">
    <source>
        <dbReference type="PROSITE" id="PS50111"/>
    </source>
</evidence>
<feature type="domain" description="Methyl-accepting transducer" evidence="8">
    <location>
        <begin position="273"/>
        <end position="516"/>
    </location>
</feature>
<dbReference type="OrthoDB" id="358716at2"/>